<dbReference type="EMBL" id="LWBO01000084">
    <property type="protein sequence ID" value="OQP39240.1"/>
    <property type="molecule type" value="Genomic_DNA"/>
</dbReference>
<sequence>MYKTTFHTKKKVMRHLLLIAVLWTACNNTASTNKPGKQLTAAITEDKPDAGPAACNKLIFFEPGAEIITKSYDGAGKEISCQFTKIVSVKNEGGMTVAYAEASDTTRANNHVSNMKYSYKCDGKTIYFDMASMLRAHAQDPNATIEASMVEYPIAVSAGQTLPDATGTMSFERKGKKTNMKYRYKERKVDGKEKVTTPAGSWDCYKISNQVDVEVDFPGMSDKAKQMMQTMTNQMKSTGITWFSPDFGIVKFELFQNAKLVSRTEIISVKR</sequence>
<dbReference type="Proteomes" id="UP000192277">
    <property type="component" value="Unassembled WGS sequence"/>
</dbReference>
<evidence type="ECO:0000259" key="2">
    <source>
        <dbReference type="Pfam" id="PF21347"/>
    </source>
</evidence>
<keyword evidence="4" id="KW-1185">Reference proteome</keyword>
<feature type="signal peptide" evidence="1">
    <location>
        <begin position="1"/>
        <end position="30"/>
    </location>
</feature>
<organism evidence="3 4">
    <name type="scientific">Niastella koreensis</name>
    <dbReference type="NCBI Taxonomy" id="354356"/>
    <lineage>
        <taxon>Bacteria</taxon>
        <taxon>Pseudomonadati</taxon>
        <taxon>Bacteroidota</taxon>
        <taxon>Chitinophagia</taxon>
        <taxon>Chitinophagales</taxon>
        <taxon>Chitinophagaceae</taxon>
        <taxon>Niastella</taxon>
    </lineage>
</organism>
<protein>
    <recommendedName>
        <fullName evidence="2">DUF3108 domain-containing protein</fullName>
    </recommendedName>
</protein>
<gene>
    <name evidence="3" type="ORF">A4D02_18120</name>
</gene>
<comment type="caution">
    <text evidence="3">The sequence shown here is derived from an EMBL/GenBank/DDBJ whole genome shotgun (WGS) entry which is preliminary data.</text>
</comment>
<feature type="chain" id="PRO_5045068036" description="DUF3108 domain-containing protein" evidence="1">
    <location>
        <begin position="31"/>
        <end position="271"/>
    </location>
</feature>
<reference evidence="3 4" key="1">
    <citation type="submission" date="2016-04" db="EMBL/GenBank/DDBJ databases">
        <authorList>
            <person name="Chen L."/>
            <person name="Zhuang W."/>
            <person name="Wang G."/>
        </authorList>
    </citation>
    <scope>NUCLEOTIDE SEQUENCE [LARGE SCALE GENOMIC DNA]</scope>
    <source>
        <strain evidence="4">GR20</strain>
    </source>
</reference>
<accession>A0ABX3NNX5</accession>
<dbReference type="PROSITE" id="PS51257">
    <property type="entry name" value="PROKAR_LIPOPROTEIN"/>
    <property type="match status" value="1"/>
</dbReference>
<evidence type="ECO:0000313" key="4">
    <source>
        <dbReference type="Proteomes" id="UP000192277"/>
    </source>
</evidence>
<evidence type="ECO:0000256" key="1">
    <source>
        <dbReference type="SAM" id="SignalP"/>
    </source>
</evidence>
<dbReference type="Gene3D" id="2.40.360.20">
    <property type="match status" value="1"/>
</dbReference>
<evidence type="ECO:0000313" key="3">
    <source>
        <dbReference type="EMBL" id="OQP39240.1"/>
    </source>
</evidence>
<keyword evidence="1" id="KW-0732">Signal</keyword>
<name>A0ABX3NNX5_9BACT</name>
<proteinExistence type="predicted"/>
<feature type="domain" description="DUF3108" evidence="2">
    <location>
        <begin position="64"/>
        <end position="265"/>
    </location>
</feature>
<dbReference type="Pfam" id="PF21347">
    <property type="entry name" value="DUF3108_like"/>
    <property type="match status" value="1"/>
</dbReference>
<dbReference type="InterPro" id="IPR049279">
    <property type="entry name" value="DUF3108-like"/>
</dbReference>